<dbReference type="InterPro" id="IPR036812">
    <property type="entry name" value="NAD(P)_OxRdtase_dom_sf"/>
</dbReference>
<dbReference type="InterPro" id="IPR044494">
    <property type="entry name" value="AKR3C2/3"/>
</dbReference>
<dbReference type="Pfam" id="PF00248">
    <property type="entry name" value="Aldo_ket_red"/>
    <property type="match status" value="1"/>
</dbReference>
<keyword evidence="3" id="KW-0560">Oxidoreductase</keyword>
<dbReference type="PIRSF" id="PIRSF000097">
    <property type="entry name" value="AKR"/>
    <property type="match status" value="1"/>
</dbReference>
<proteinExistence type="inferred from homology"/>
<evidence type="ECO:0000256" key="6">
    <source>
        <dbReference type="PIRSR" id="PIRSR000097-3"/>
    </source>
</evidence>
<feature type="domain" description="NADP-dependent oxidoreductase" evidence="8">
    <location>
        <begin position="30"/>
        <end position="270"/>
    </location>
</feature>
<keyword evidence="2" id="KW-0521">NADP</keyword>
<dbReference type="SUPFAM" id="SSF51430">
    <property type="entry name" value="NAD(P)-linked oxidoreductase"/>
    <property type="match status" value="1"/>
</dbReference>
<dbReference type="Proteomes" id="UP000636479">
    <property type="component" value="Unassembled WGS sequence"/>
</dbReference>
<evidence type="ECO:0000313" key="9">
    <source>
        <dbReference type="EMBL" id="KAF7304054.1"/>
    </source>
</evidence>
<dbReference type="AlphaFoldDB" id="A0A8H6SRG0"/>
<feature type="transmembrane region" description="Helical" evidence="7">
    <location>
        <begin position="288"/>
        <end position="306"/>
    </location>
</feature>
<dbReference type="PRINTS" id="PR00069">
    <property type="entry name" value="ALDKETRDTASE"/>
</dbReference>
<feature type="active site" description="Proton donor" evidence="4">
    <location>
        <position position="50"/>
    </location>
</feature>
<evidence type="ECO:0000256" key="1">
    <source>
        <dbReference type="ARBA" id="ARBA00007905"/>
    </source>
</evidence>
<reference evidence="9" key="1">
    <citation type="submission" date="2020-05" db="EMBL/GenBank/DDBJ databases">
        <title>Mycena genomes resolve the evolution of fungal bioluminescence.</title>
        <authorList>
            <person name="Tsai I.J."/>
        </authorList>
    </citation>
    <scope>NUCLEOTIDE SEQUENCE</scope>
    <source>
        <strain evidence="9">171206Taipei</strain>
    </source>
</reference>
<evidence type="ECO:0000256" key="2">
    <source>
        <dbReference type="ARBA" id="ARBA00022857"/>
    </source>
</evidence>
<dbReference type="OrthoDB" id="416253at2759"/>
<keyword evidence="10" id="KW-1185">Reference proteome</keyword>
<dbReference type="EMBL" id="JACAZF010000005">
    <property type="protein sequence ID" value="KAF7304054.1"/>
    <property type="molecule type" value="Genomic_DNA"/>
</dbReference>
<dbReference type="InterPro" id="IPR020471">
    <property type="entry name" value="AKR"/>
</dbReference>
<feature type="binding site" evidence="5">
    <location>
        <position position="108"/>
    </location>
    <ligand>
        <name>substrate</name>
    </ligand>
</feature>
<evidence type="ECO:0000256" key="5">
    <source>
        <dbReference type="PIRSR" id="PIRSR000097-2"/>
    </source>
</evidence>
<dbReference type="GeneID" id="59345621"/>
<dbReference type="CDD" id="cd19120">
    <property type="entry name" value="AKR_AKR3C2-3"/>
    <property type="match status" value="1"/>
</dbReference>
<sequence length="311" mass="33845">MPWTNIPLNDGTGTSIPSLAFGTAGLEDPAGTVEQALSLGVNHIDTAQIYGNENEAGVGIRDSALPRDELYVTTKFSGGGPELKSIKESFQDSLDKLGTTYIDLYLIHSPRWAQPDIPSAWKELEDIRGRPGQDLTILLASAKVKPAVNQILLHPYVFAQQKPILEFSKKHGIVIEAYSPLMFVDLTFLHITRLMQYSPLRRNPGGPLDKPVQEIATRLGVTPEQVLLAWTKAKGAVVITTSTKKERVLGYLHAGDLELTEEDIAAIDTAGALGLPLTFSGVSVSRSHARALALFFIFGLVLLVLIKRISI</sequence>
<comment type="similarity">
    <text evidence="1">Belongs to the aldo/keto reductase family.</text>
</comment>
<evidence type="ECO:0000256" key="4">
    <source>
        <dbReference type="PIRSR" id="PIRSR000097-1"/>
    </source>
</evidence>
<dbReference type="RefSeq" id="XP_037221026.1">
    <property type="nucleotide sequence ID" value="XM_037363105.1"/>
</dbReference>
<feature type="site" description="Lowers pKa of active site Tyr" evidence="6">
    <location>
        <position position="75"/>
    </location>
</feature>
<name>A0A8H6SRG0_9AGAR</name>
<gene>
    <name evidence="9" type="ORF">MIND_00636800</name>
</gene>
<keyword evidence="7" id="KW-0812">Transmembrane</keyword>
<evidence type="ECO:0000256" key="3">
    <source>
        <dbReference type="ARBA" id="ARBA00023002"/>
    </source>
</evidence>
<comment type="caution">
    <text evidence="9">The sequence shown here is derived from an EMBL/GenBank/DDBJ whole genome shotgun (WGS) entry which is preliminary data.</text>
</comment>
<accession>A0A8H6SRG0</accession>
<dbReference type="GO" id="GO:0016652">
    <property type="term" value="F:oxidoreductase activity, acting on NAD(P)H as acceptor"/>
    <property type="evidence" value="ECO:0007669"/>
    <property type="project" value="InterPro"/>
</dbReference>
<keyword evidence="7" id="KW-1133">Transmembrane helix</keyword>
<organism evidence="9 10">
    <name type="scientific">Mycena indigotica</name>
    <dbReference type="NCBI Taxonomy" id="2126181"/>
    <lineage>
        <taxon>Eukaryota</taxon>
        <taxon>Fungi</taxon>
        <taxon>Dikarya</taxon>
        <taxon>Basidiomycota</taxon>
        <taxon>Agaricomycotina</taxon>
        <taxon>Agaricomycetes</taxon>
        <taxon>Agaricomycetidae</taxon>
        <taxon>Agaricales</taxon>
        <taxon>Marasmiineae</taxon>
        <taxon>Mycenaceae</taxon>
        <taxon>Mycena</taxon>
    </lineage>
</organism>
<protein>
    <recommendedName>
        <fullName evidence="8">NADP-dependent oxidoreductase domain-containing protein</fullName>
    </recommendedName>
</protein>
<dbReference type="PANTHER" id="PTHR43827">
    <property type="entry name" value="2,5-DIKETO-D-GLUCONIC ACID REDUCTASE"/>
    <property type="match status" value="1"/>
</dbReference>
<evidence type="ECO:0000256" key="7">
    <source>
        <dbReference type="SAM" id="Phobius"/>
    </source>
</evidence>
<dbReference type="PANTHER" id="PTHR43827:SF3">
    <property type="entry name" value="NADP-DEPENDENT OXIDOREDUCTASE DOMAIN-CONTAINING PROTEIN"/>
    <property type="match status" value="1"/>
</dbReference>
<evidence type="ECO:0000259" key="8">
    <source>
        <dbReference type="Pfam" id="PF00248"/>
    </source>
</evidence>
<keyword evidence="7" id="KW-0472">Membrane</keyword>
<dbReference type="GO" id="GO:0016616">
    <property type="term" value="F:oxidoreductase activity, acting on the CH-OH group of donors, NAD or NADP as acceptor"/>
    <property type="evidence" value="ECO:0007669"/>
    <property type="project" value="UniProtKB-ARBA"/>
</dbReference>
<dbReference type="Gene3D" id="3.20.20.100">
    <property type="entry name" value="NADP-dependent oxidoreductase domain"/>
    <property type="match status" value="1"/>
</dbReference>
<dbReference type="InterPro" id="IPR023210">
    <property type="entry name" value="NADP_OxRdtase_dom"/>
</dbReference>
<evidence type="ECO:0000313" key="10">
    <source>
        <dbReference type="Proteomes" id="UP000636479"/>
    </source>
</evidence>